<evidence type="ECO:0000256" key="4">
    <source>
        <dbReference type="ARBA" id="ARBA00023136"/>
    </source>
</evidence>
<feature type="transmembrane region" description="Helical" evidence="5">
    <location>
        <begin position="128"/>
        <end position="147"/>
    </location>
</feature>
<evidence type="ECO:0000256" key="5">
    <source>
        <dbReference type="SAM" id="Phobius"/>
    </source>
</evidence>
<feature type="transmembrane region" description="Helical" evidence="5">
    <location>
        <begin position="25"/>
        <end position="48"/>
    </location>
</feature>
<evidence type="ECO:0000313" key="8">
    <source>
        <dbReference type="Proteomes" id="UP000078090"/>
    </source>
</evidence>
<dbReference type="GO" id="GO:0055085">
    <property type="term" value="P:transmembrane transport"/>
    <property type="evidence" value="ECO:0007669"/>
    <property type="project" value="InterPro"/>
</dbReference>
<evidence type="ECO:0000313" key="7">
    <source>
        <dbReference type="EMBL" id="OAI07564.1"/>
    </source>
</evidence>
<feature type="transmembrane region" description="Helical" evidence="5">
    <location>
        <begin position="350"/>
        <end position="382"/>
    </location>
</feature>
<dbReference type="SUPFAM" id="SSF52091">
    <property type="entry name" value="SpoIIaa-like"/>
    <property type="match status" value="1"/>
</dbReference>
<comment type="caution">
    <text evidence="7">The sequence shown here is derived from an EMBL/GenBank/DDBJ whole genome shotgun (WGS) entry which is preliminary data.</text>
</comment>
<dbReference type="Proteomes" id="UP000078090">
    <property type="component" value="Unassembled WGS sequence"/>
</dbReference>
<evidence type="ECO:0000256" key="3">
    <source>
        <dbReference type="ARBA" id="ARBA00022989"/>
    </source>
</evidence>
<dbReference type="EMBL" id="LUUG01000050">
    <property type="protein sequence ID" value="OAI07564.1"/>
    <property type="molecule type" value="Genomic_DNA"/>
</dbReference>
<feature type="transmembrane region" description="Helical" evidence="5">
    <location>
        <begin position="101"/>
        <end position="121"/>
    </location>
</feature>
<name>A0A177MQ99_METMH</name>
<dbReference type="PANTHER" id="PTHR11814">
    <property type="entry name" value="SULFATE TRANSPORTER"/>
    <property type="match status" value="1"/>
</dbReference>
<proteinExistence type="predicted"/>
<accession>A0A177MQ99</accession>
<dbReference type="InterPro" id="IPR036513">
    <property type="entry name" value="STAS_dom_sf"/>
</dbReference>
<dbReference type="InterPro" id="IPR011547">
    <property type="entry name" value="SLC26A/SulP_dom"/>
</dbReference>
<dbReference type="InterPro" id="IPR001902">
    <property type="entry name" value="SLC26A/SulP_fam"/>
</dbReference>
<organism evidence="7 8">
    <name type="scientific">Methylomonas methanica</name>
    <dbReference type="NCBI Taxonomy" id="421"/>
    <lineage>
        <taxon>Bacteria</taxon>
        <taxon>Pseudomonadati</taxon>
        <taxon>Pseudomonadota</taxon>
        <taxon>Gammaproteobacteria</taxon>
        <taxon>Methylococcales</taxon>
        <taxon>Methylococcaceae</taxon>
        <taxon>Methylomonas</taxon>
    </lineage>
</organism>
<feature type="transmembrane region" description="Helical" evidence="5">
    <location>
        <begin position="69"/>
        <end position="89"/>
    </location>
</feature>
<evidence type="ECO:0000256" key="2">
    <source>
        <dbReference type="ARBA" id="ARBA00022692"/>
    </source>
</evidence>
<feature type="transmembrane region" description="Helical" evidence="5">
    <location>
        <begin position="270"/>
        <end position="289"/>
    </location>
</feature>
<evidence type="ECO:0000256" key="1">
    <source>
        <dbReference type="ARBA" id="ARBA00004141"/>
    </source>
</evidence>
<feature type="transmembrane region" description="Helical" evidence="5">
    <location>
        <begin position="203"/>
        <end position="224"/>
    </location>
</feature>
<feature type="domain" description="STAS" evidence="6">
    <location>
        <begin position="459"/>
        <end position="543"/>
    </location>
</feature>
<protein>
    <submittedName>
        <fullName evidence="7">Sulfate transporter</fullName>
    </submittedName>
</protein>
<dbReference type="Pfam" id="PF00916">
    <property type="entry name" value="Sulfate_transp"/>
    <property type="match status" value="1"/>
</dbReference>
<keyword evidence="4 5" id="KW-0472">Membrane</keyword>
<keyword evidence="2 5" id="KW-0812">Transmembrane</keyword>
<reference evidence="7 8" key="1">
    <citation type="submission" date="2016-03" db="EMBL/GenBank/DDBJ databases">
        <authorList>
            <person name="Ploux O."/>
        </authorList>
    </citation>
    <scope>NUCLEOTIDE SEQUENCE [LARGE SCALE GENOMIC DNA]</scope>
    <source>
        <strain evidence="7 8">R-45363</strain>
    </source>
</reference>
<gene>
    <name evidence="7" type="ORF">A1332_08760</name>
</gene>
<keyword evidence="3 5" id="KW-1133">Transmembrane helix</keyword>
<dbReference type="AlphaFoldDB" id="A0A177MQ99"/>
<dbReference type="Gene3D" id="3.30.750.24">
    <property type="entry name" value="STAS domain"/>
    <property type="match status" value="1"/>
</dbReference>
<feature type="transmembrane region" description="Helical" evidence="5">
    <location>
        <begin position="403"/>
        <end position="428"/>
    </location>
</feature>
<dbReference type="GO" id="GO:0016020">
    <property type="term" value="C:membrane"/>
    <property type="evidence" value="ECO:0007669"/>
    <property type="project" value="UniProtKB-SubCell"/>
</dbReference>
<feature type="transmembrane region" description="Helical" evidence="5">
    <location>
        <begin position="310"/>
        <end position="330"/>
    </location>
</feature>
<feature type="transmembrane region" description="Helical" evidence="5">
    <location>
        <begin position="175"/>
        <end position="196"/>
    </location>
</feature>
<comment type="subcellular location">
    <subcellularLocation>
        <location evidence="1">Membrane</location>
        <topology evidence="1">Multi-pass membrane protein</topology>
    </subcellularLocation>
</comment>
<dbReference type="PROSITE" id="PS50801">
    <property type="entry name" value="STAS"/>
    <property type="match status" value="1"/>
</dbReference>
<dbReference type="InterPro" id="IPR002645">
    <property type="entry name" value="STAS_dom"/>
</dbReference>
<evidence type="ECO:0000259" key="6">
    <source>
        <dbReference type="PROSITE" id="PS50801"/>
    </source>
</evidence>
<sequence>MAGQYTFPGEFMQKPSLANHWRQDLTAGFLVFLIALPLCLGIAVASGFPPMAGIISAIVGGLLVSRIGGAQLTITGPAAGLIVVILTSVQTLGEGDALAGYRYTLAAIVIAGALQTVLGYFKAGRLAAFFPASVVHGMLAAIGIIIISKQLPVMAGVQSQGVSILSGIAALPHSLIYFMPQIGLIALAGIVVLIGWPQIQQPLLCKIPAPIIVIASGILLGHLFQLEQLQPGEAFIVPKDILFAPHFLVTFPDSLLASFYLPDFGKLTAFAFWESVVSICLVGSLESLLSAAAVDKLDPEKRYSDLNKELRAVGIGNVVSGMIGGLPMIAEIVRSSANIDAGGRSSWANFFHGGFVLLFVVLFPDLISTIPLASLAALLVYTGFRLASPQAFAKSMDLGKEQLALFVITIFAILASNLLIGVLIGIAAKLLLHIGRGVSLGNLLSISYKLQANGPNSWIIKVSGAALFSNFLALKSQVATLADGQTVIFDLSAADLIDHTVMEFIAHYQEDYIARGGRCEIHGLADLESLGDHALAARQRRYI</sequence>